<dbReference type="Gene3D" id="3.40.50.300">
    <property type="entry name" value="P-loop containing nucleotide triphosphate hydrolases"/>
    <property type="match status" value="1"/>
</dbReference>
<feature type="domain" description="ABC transporter" evidence="5">
    <location>
        <begin position="4"/>
        <end position="242"/>
    </location>
</feature>
<dbReference type="InterPro" id="IPR003439">
    <property type="entry name" value="ABC_transporter-like_ATP-bd"/>
</dbReference>
<organism evidence="6 7">
    <name type="scientific">Adlercreutzia mucosicola</name>
    <dbReference type="NCBI Taxonomy" id="580026"/>
    <lineage>
        <taxon>Bacteria</taxon>
        <taxon>Bacillati</taxon>
        <taxon>Actinomycetota</taxon>
        <taxon>Coriobacteriia</taxon>
        <taxon>Eggerthellales</taxon>
        <taxon>Eggerthellaceae</taxon>
        <taxon>Adlercreutzia</taxon>
    </lineage>
</organism>
<evidence type="ECO:0000313" key="7">
    <source>
        <dbReference type="Proteomes" id="UP000463388"/>
    </source>
</evidence>
<dbReference type="GO" id="GO:0005524">
    <property type="term" value="F:ATP binding"/>
    <property type="evidence" value="ECO:0007669"/>
    <property type="project" value="UniProtKB-KW"/>
</dbReference>
<gene>
    <name evidence="6" type="ORF">GKZ27_08265</name>
</gene>
<keyword evidence="4 6" id="KW-0067">ATP-binding</keyword>
<evidence type="ECO:0000256" key="3">
    <source>
        <dbReference type="ARBA" id="ARBA00022741"/>
    </source>
</evidence>
<dbReference type="PANTHER" id="PTHR43335:SF4">
    <property type="entry name" value="ABC TRANSPORTER, ATP-BINDING PROTEIN"/>
    <property type="match status" value="1"/>
</dbReference>
<dbReference type="RefSeq" id="WP_028027504.1">
    <property type="nucleotide sequence ID" value="NZ_JANJZH010000034.1"/>
</dbReference>
<dbReference type="AlphaFoldDB" id="A0A6N8JRU5"/>
<name>A0A6N8JRU5_9ACTN</name>
<proteinExistence type="inferred from homology"/>
<sequence length="315" mass="33176">MNVIETRGLAKAYGERRVVSDFAMTVAAGDIYGFVGKNGAGKSTVMKMICGAVTPTAGEVVLFGAAPERREGRGATASAAADQVRRIGVLIEEPALLPNLSAYDNLMAKALALGIADGPARCEEVLRLVGLQGAGKRKTKAFSLGMKQRLGLALALLGSPDLLLLDEPFNGLDPEATRAMRNLIVHLAETFGITVVISSHVLDQLDRMATRYGVIAEGRMVREMTAGEVAAECGGSLRVRTADSPRALAVLEEAYPAAAFRAEPGGTIVMAGDFDTEAVARTLSGAGQVVLEFSQDHRDIEDYFVALMEGGATHV</sequence>
<comment type="caution">
    <text evidence="6">The sequence shown here is derived from an EMBL/GenBank/DDBJ whole genome shotgun (WGS) entry which is preliminary data.</text>
</comment>
<dbReference type="Proteomes" id="UP000463388">
    <property type="component" value="Unassembled WGS sequence"/>
</dbReference>
<dbReference type="PANTHER" id="PTHR43335">
    <property type="entry name" value="ABC TRANSPORTER, ATP-BINDING PROTEIN"/>
    <property type="match status" value="1"/>
</dbReference>
<protein>
    <submittedName>
        <fullName evidence="6">ATP-binding cassette domain-containing protein</fullName>
    </submittedName>
</protein>
<dbReference type="InterPro" id="IPR027417">
    <property type="entry name" value="P-loop_NTPase"/>
</dbReference>
<dbReference type="OrthoDB" id="3177347at2"/>
<dbReference type="Pfam" id="PF00005">
    <property type="entry name" value="ABC_tran"/>
    <property type="match status" value="1"/>
</dbReference>
<dbReference type="InterPro" id="IPR017871">
    <property type="entry name" value="ABC_transporter-like_CS"/>
</dbReference>
<evidence type="ECO:0000256" key="2">
    <source>
        <dbReference type="ARBA" id="ARBA00022448"/>
    </source>
</evidence>
<comment type="similarity">
    <text evidence="1">Belongs to the ABC transporter superfamily.</text>
</comment>
<evidence type="ECO:0000256" key="1">
    <source>
        <dbReference type="ARBA" id="ARBA00005417"/>
    </source>
</evidence>
<dbReference type="GO" id="GO:0016887">
    <property type="term" value="F:ATP hydrolysis activity"/>
    <property type="evidence" value="ECO:0007669"/>
    <property type="project" value="InterPro"/>
</dbReference>
<keyword evidence="7" id="KW-1185">Reference proteome</keyword>
<accession>A0A6N8JRU5</accession>
<dbReference type="SMART" id="SM00382">
    <property type="entry name" value="AAA"/>
    <property type="match status" value="1"/>
</dbReference>
<evidence type="ECO:0000313" key="6">
    <source>
        <dbReference type="EMBL" id="MVX61446.1"/>
    </source>
</evidence>
<evidence type="ECO:0000256" key="4">
    <source>
        <dbReference type="ARBA" id="ARBA00022840"/>
    </source>
</evidence>
<dbReference type="EMBL" id="WSRR01000021">
    <property type="protein sequence ID" value="MVX61446.1"/>
    <property type="molecule type" value="Genomic_DNA"/>
</dbReference>
<keyword evidence="3" id="KW-0547">Nucleotide-binding</keyword>
<dbReference type="InterPro" id="IPR003593">
    <property type="entry name" value="AAA+_ATPase"/>
</dbReference>
<reference evidence="6 7" key="1">
    <citation type="submission" date="2019-12" db="EMBL/GenBank/DDBJ databases">
        <title>Microbes associate with the intestines of laboratory mice.</title>
        <authorList>
            <person name="Navarre W."/>
            <person name="Wong E."/>
        </authorList>
    </citation>
    <scope>NUCLEOTIDE SEQUENCE [LARGE SCALE GENOMIC DNA]</scope>
    <source>
        <strain evidence="6 7">NM66_B29</strain>
    </source>
</reference>
<dbReference type="SUPFAM" id="SSF52540">
    <property type="entry name" value="P-loop containing nucleoside triphosphate hydrolases"/>
    <property type="match status" value="1"/>
</dbReference>
<dbReference type="PROSITE" id="PS50893">
    <property type="entry name" value="ABC_TRANSPORTER_2"/>
    <property type="match status" value="1"/>
</dbReference>
<keyword evidence="2" id="KW-0813">Transport</keyword>
<dbReference type="PROSITE" id="PS00211">
    <property type="entry name" value="ABC_TRANSPORTER_1"/>
    <property type="match status" value="1"/>
</dbReference>
<evidence type="ECO:0000259" key="5">
    <source>
        <dbReference type="PROSITE" id="PS50893"/>
    </source>
</evidence>